<proteinExistence type="inferred from homology"/>
<dbReference type="GO" id="GO:0071164">
    <property type="term" value="F:RNA cap trimethylguanosine synthase activity"/>
    <property type="evidence" value="ECO:0007669"/>
    <property type="project" value="TreeGrafter"/>
</dbReference>
<dbReference type="InterPro" id="IPR029063">
    <property type="entry name" value="SAM-dependent_MTases_sf"/>
</dbReference>
<sequence>MDAISEPLVNNRENILSRLIKFCTGCCIRDHSPPPDPENNQYLELKNFKPPQDIIPIQTTSPILSIIDPTISIKKKKSKKKGLPVVNSLIEGYQVIGNGKETVIAIMSKTQVEFNKTTFRSDIKKKPDYVPLKYWNQRYSIFSKYDEGIQLDEESWYSVTHECIAKCIADKLKNYTVMDGFAGAGGNIIQFAMNGPTLALEIDQSHIDMLKNNAEIYGVISNIKFIKGDFLVDAKSEAPLEVIFMSPPWGGPDYVKSKKYDLFTTITPDITKIMQVCNDVTKNVVLYLPRTAHPAQIVQLFKYMPNIERKIEFELFCVGSKVKTICCYMGEMNKISSEQVSKSILDKMIKIPKYLPKDREGAEDAFAKEIEEIGLNQAINHAYSAKRHPRNK</sequence>
<keyword evidence="9" id="KW-1185">Reference proteome</keyword>
<dbReference type="Gene3D" id="3.40.50.150">
    <property type="entry name" value="Vaccinia Virus protein VP39"/>
    <property type="match status" value="1"/>
</dbReference>
<comment type="catalytic activity">
    <reaction evidence="5">
        <text>a 5'-end (N(2),N(7)-dimethyl 5'-triphosphoguanosine)-ribonucleoside in snRNA + S-adenosyl-L-methionine = a 5'-end (N(2),N(2),N(7)-trimethyl 5'-triphosphoguanosine)-ribonucleoside in snRNA + S-adenosyl-L-homocysteine + H(+)</text>
        <dbReference type="Rhea" id="RHEA:78479"/>
        <dbReference type="Rhea" id="RHEA-COMP:19087"/>
        <dbReference type="Rhea" id="RHEA-COMP:19089"/>
        <dbReference type="ChEBI" id="CHEBI:15378"/>
        <dbReference type="ChEBI" id="CHEBI:57856"/>
        <dbReference type="ChEBI" id="CHEBI:59789"/>
        <dbReference type="ChEBI" id="CHEBI:167623"/>
        <dbReference type="ChEBI" id="CHEBI:172880"/>
    </reaction>
    <physiologicalReaction direction="left-to-right" evidence="5">
        <dbReference type="Rhea" id="RHEA:78480"/>
    </physiologicalReaction>
</comment>
<comment type="catalytic activity">
    <reaction evidence="6">
        <text>a 5'-end (N(7)-methyl 5'-triphosphoguanosine)-ribonucleoside in snRNA + S-adenosyl-L-methionine = a 5'-end (N(2),N(7)-dimethyl 5'-triphosphoguanosine)-ribonucleoside in snRNA + S-adenosyl-L-homocysteine + H(+)</text>
        <dbReference type="Rhea" id="RHEA:78471"/>
        <dbReference type="Rhea" id="RHEA-COMP:19085"/>
        <dbReference type="Rhea" id="RHEA-COMP:19087"/>
        <dbReference type="ChEBI" id="CHEBI:15378"/>
        <dbReference type="ChEBI" id="CHEBI:57856"/>
        <dbReference type="ChEBI" id="CHEBI:59789"/>
        <dbReference type="ChEBI" id="CHEBI:156461"/>
        <dbReference type="ChEBI" id="CHEBI:172880"/>
    </reaction>
    <physiologicalReaction direction="left-to-right" evidence="6">
        <dbReference type="Rhea" id="RHEA:78472"/>
    </physiologicalReaction>
</comment>
<dbReference type="OrthoDB" id="444258at2759"/>
<dbReference type="AlphaFoldDB" id="A0A1R2CKL0"/>
<evidence type="ECO:0000313" key="9">
    <source>
        <dbReference type="Proteomes" id="UP000187209"/>
    </source>
</evidence>
<organism evidence="8 9">
    <name type="scientific">Stentor coeruleus</name>
    <dbReference type="NCBI Taxonomy" id="5963"/>
    <lineage>
        <taxon>Eukaryota</taxon>
        <taxon>Sar</taxon>
        <taxon>Alveolata</taxon>
        <taxon>Ciliophora</taxon>
        <taxon>Postciliodesmatophora</taxon>
        <taxon>Heterotrichea</taxon>
        <taxon>Heterotrichida</taxon>
        <taxon>Stentoridae</taxon>
        <taxon>Stentor</taxon>
    </lineage>
</organism>
<evidence type="ECO:0000256" key="3">
    <source>
        <dbReference type="ARBA" id="ARBA00047418"/>
    </source>
</evidence>
<evidence type="ECO:0000256" key="6">
    <source>
        <dbReference type="ARBA" id="ARBA00049075"/>
    </source>
</evidence>
<dbReference type="InterPro" id="IPR019012">
    <property type="entry name" value="RNA_cap_Gua-N2-MeTrfase"/>
</dbReference>
<evidence type="ECO:0000256" key="5">
    <source>
        <dbReference type="ARBA" id="ARBA00048763"/>
    </source>
</evidence>
<protein>
    <recommendedName>
        <fullName evidence="1">Trimethylguanosine synthase</fullName>
    </recommendedName>
    <alternativeName>
        <fullName evidence="7">Cap-specific guanine-N(2) methyltransferase</fullName>
    </alternativeName>
</protein>
<dbReference type="Proteomes" id="UP000187209">
    <property type="component" value="Unassembled WGS sequence"/>
</dbReference>
<dbReference type="SUPFAM" id="SSF53335">
    <property type="entry name" value="S-adenosyl-L-methionine-dependent methyltransferases"/>
    <property type="match status" value="1"/>
</dbReference>
<comment type="catalytic activity">
    <reaction evidence="4">
        <text>a 5'-end (N(7)-methyl 5'-triphosphoguanosine)-ribonucleoside in snoRNA + S-adenosyl-L-methionine = a 5'-end (N(2),N(7)-dimethyl 5'-triphosphoguanosine)-ribonucleoside in snoRNA + S-adenosyl-L-homocysteine + H(+)</text>
        <dbReference type="Rhea" id="RHEA:78475"/>
        <dbReference type="Rhea" id="RHEA-COMP:19086"/>
        <dbReference type="Rhea" id="RHEA-COMP:19088"/>
        <dbReference type="ChEBI" id="CHEBI:15378"/>
        <dbReference type="ChEBI" id="CHEBI:57856"/>
        <dbReference type="ChEBI" id="CHEBI:59789"/>
        <dbReference type="ChEBI" id="CHEBI:156461"/>
        <dbReference type="ChEBI" id="CHEBI:172880"/>
    </reaction>
    <physiologicalReaction direction="left-to-right" evidence="4">
        <dbReference type="Rhea" id="RHEA:78476"/>
    </physiologicalReaction>
</comment>
<reference evidence="8 9" key="1">
    <citation type="submission" date="2016-11" db="EMBL/GenBank/DDBJ databases">
        <title>The macronuclear genome of Stentor coeruleus: a giant cell with tiny introns.</title>
        <authorList>
            <person name="Slabodnick M."/>
            <person name="Ruby J.G."/>
            <person name="Reiff S.B."/>
            <person name="Swart E.C."/>
            <person name="Gosai S."/>
            <person name="Prabakaran S."/>
            <person name="Witkowska E."/>
            <person name="Larue G.E."/>
            <person name="Fisher S."/>
            <person name="Freeman R.M."/>
            <person name="Gunawardena J."/>
            <person name="Chu W."/>
            <person name="Stover N.A."/>
            <person name="Gregory B.D."/>
            <person name="Nowacki M."/>
            <person name="Derisi J."/>
            <person name="Roy S.W."/>
            <person name="Marshall W.F."/>
            <person name="Sood P."/>
        </authorList>
    </citation>
    <scope>NUCLEOTIDE SEQUENCE [LARGE SCALE GENOMIC DNA]</scope>
    <source>
        <strain evidence="8">WM001</strain>
    </source>
</reference>
<evidence type="ECO:0000256" key="4">
    <source>
        <dbReference type="ARBA" id="ARBA00048740"/>
    </source>
</evidence>
<evidence type="ECO:0000256" key="7">
    <source>
        <dbReference type="ARBA" id="ARBA00049790"/>
    </source>
</evidence>
<comment type="caution">
    <text evidence="8">The sequence shown here is derived from an EMBL/GenBank/DDBJ whole genome shotgun (WGS) entry which is preliminary data.</text>
</comment>
<evidence type="ECO:0000313" key="8">
    <source>
        <dbReference type="EMBL" id="OMJ89558.1"/>
    </source>
</evidence>
<evidence type="ECO:0000256" key="1">
    <source>
        <dbReference type="ARBA" id="ARBA00018517"/>
    </source>
</evidence>
<gene>
    <name evidence="8" type="ORF">SteCoe_8260</name>
</gene>
<accession>A0A1R2CKL0</accession>
<name>A0A1R2CKL0_9CILI</name>
<comment type="similarity">
    <text evidence="2">Belongs to the methyltransferase superfamily. Trimethylguanosine synthase family.</text>
</comment>
<evidence type="ECO:0000256" key="2">
    <source>
        <dbReference type="ARBA" id="ARBA00025783"/>
    </source>
</evidence>
<comment type="catalytic activity">
    <reaction evidence="3">
        <text>a 5'-end (N(2),N(7)-dimethyl 5'-triphosphoguanosine)-ribonucleoside in snoRNA + S-adenosyl-L-methionine = a 5'-end (N(2),N(2),N(7)-trimethyl 5'-triphosphoguanosine)-ribonucleoside in snoRNA + S-adenosyl-L-homocysteine + H(+)</text>
        <dbReference type="Rhea" id="RHEA:78507"/>
        <dbReference type="Rhea" id="RHEA-COMP:19088"/>
        <dbReference type="Rhea" id="RHEA-COMP:19090"/>
        <dbReference type="ChEBI" id="CHEBI:15378"/>
        <dbReference type="ChEBI" id="CHEBI:57856"/>
        <dbReference type="ChEBI" id="CHEBI:59789"/>
        <dbReference type="ChEBI" id="CHEBI:167623"/>
        <dbReference type="ChEBI" id="CHEBI:172880"/>
    </reaction>
    <physiologicalReaction direction="left-to-right" evidence="3">
        <dbReference type="Rhea" id="RHEA:78508"/>
    </physiologicalReaction>
</comment>
<dbReference type="Pfam" id="PF09445">
    <property type="entry name" value="Methyltransf_15"/>
    <property type="match status" value="1"/>
</dbReference>
<dbReference type="PANTHER" id="PTHR14741:SF32">
    <property type="entry name" value="TRIMETHYLGUANOSINE SYNTHASE"/>
    <property type="match status" value="1"/>
</dbReference>
<dbReference type="PANTHER" id="PTHR14741">
    <property type="entry name" value="S-ADENOSYLMETHIONINE-DEPENDENT METHYLTRANSFERASE RELATED"/>
    <property type="match status" value="1"/>
</dbReference>
<dbReference type="GO" id="GO:0005634">
    <property type="term" value="C:nucleus"/>
    <property type="evidence" value="ECO:0007669"/>
    <property type="project" value="TreeGrafter"/>
</dbReference>
<dbReference type="EMBL" id="MPUH01000123">
    <property type="protein sequence ID" value="OMJ89558.1"/>
    <property type="molecule type" value="Genomic_DNA"/>
</dbReference>